<reference evidence="7 8" key="1">
    <citation type="submission" date="2024-04" db="EMBL/GenBank/DDBJ databases">
        <authorList>
            <person name="Wu Y.S."/>
            <person name="Zhang L."/>
        </authorList>
    </citation>
    <scope>NUCLEOTIDE SEQUENCE [LARGE SCALE GENOMIC DNA]</scope>
    <source>
        <strain evidence="7 8">KG-01</strain>
    </source>
</reference>
<evidence type="ECO:0000256" key="4">
    <source>
        <dbReference type="ARBA" id="ARBA00022989"/>
    </source>
</evidence>
<evidence type="ECO:0000256" key="5">
    <source>
        <dbReference type="ARBA" id="ARBA00023136"/>
    </source>
</evidence>
<keyword evidence="4 6" id="KW-1133">Transmembrane helix</keyword>
<evidence type="ECO:0000313" key="8">
    <source>
        <dbReference type="Proteomes" id="UP001398420"/>
    </source>
</evidence>
<dbReference type="PANTHER" id="PTHR30086">
    <property type="entry name" value="ARGININE EXPORTER PROTEIN ARGO"/>
    <property type="match status" value="1"/>
</dbReference>
<accession>A0ABU9LJM0</accession>
<dbReference type="InterPro" id="IPR001123">
    <property type="entry name" value="LeuE-type"/>
</dbReference>
<organism evidence="7 8">
    <name type="scientific">Kurthia gibsonii</name>
    <dbReference type="NCBI Taxonomy" id="33946"/>
    <lineage>
        <taxon>Bacteria</taxon>
        <taxon>Bacillati</taxon>
        <taxon>Bacillota</taxon>
        <taxon>Bacilli</taxon>
        <taxon>Bacillales</taxon>
        <taxon>Caryophanaceae</taxon>
        <taxon>Kurthia</taxon>
    </lineage>
</organism>
<keyword evidence="5 6" id="KW-0472">Membrane</keyword>
<evidence type="ECO:0000256" key="6">
    <source>
        <dbReference type="SAM" id="Phobius"/>
    </source>
</evidence>
<dbReference type="EMBL" id="JBCEWA010000002">
    <property type="protein sequence ID" value="MEL5987218.1"/>
    <property type="molecule type" value="Genomic_DNA"/>
</dbReference>
<sequence length="210" mass="23354">MQEVWMFAVVALLIVMVPGVDSLLVLKNTILHGRKAGILTMVGIILALIVWTTLAVLGLAAVISKSLYVFLFIKYAGALYLVYLGIQSWRARAQSVTLQEVAIPEKQPFKNTMLNCMMQGLTTDLLNPKTLLLYVTLMPQFIQPNQAANIQLIILASVLMIIAIFWLGIVVFIINMIRQWFLQPKIQSAFNKVTALVLVGLGVRIATEKI</sequence>
<evidence type="ECO:0000256" key="3">
    <source>
        <dbReference type="ARBA" id="ARBA00022692"/>
    </source>
</evidence>
<dbReference type="PANTHER" id="PTHR30086:SF20">
    <property type="entry name" value="ARGININE EXPORTER PROTEIN ARGO-RELATED"/>
    <property type="match status" value="1"/>
</dbReference>
<comment type="caution">
    <text evidence="7">The sequence shown here is derived from an EMBL/GenBank/DDBJ whole genome shotgun (WGS) entry which is preliminary data.</text>
</comment>
<dbReference type="Proteomes" id="UP001398420">
    <property type="component" value="Unassembled WGS sequence"/>
</dbReference>
<keyword evidence="3 6" id="KW-0812">Transmembrane</keyword>
<evidence type="ECO:0000256" key="1">
    <source>
        <dbReference type="ARBA" id="ARBA00004651"/>
    </source>
</evidence>
<evidence type="ECO:0000256" key="2">
    <source>
        <dbReference type="ARBA" id="ARBA00022475"/>
    </source>
</evidence>
<feature type="transmembrane region" description="Helical" evidence="6">
    <location>
        <begin position="6"/>
        <end position="26"/>
    </location>
</feature>
<comment type="subcellular location">
    <subcellularLocation>
        <location evidence="1">Cell membrane</location>
        <topology evidence="1">Multi-pass membrane protein</topology>
    </subcellularLocation>
</comment>
<dbReference type="Pfam" id="PF01810">
    <property type="entry name" value="LysE"/>
    <property type="match status" value="1"/>
</dbReference>
<keyword evidence="2" id="KW-1003">Cell membrane</keyword>
<proteinExistence type="predicted"/>
<dbReference type="PIRSF" id="PIRSF006324">
    <property type="entry name" value="LeuE"/>
    <property type="match status" value="1"/>
</dbReference>
<feature type="transmembrane region" description="Helical" evidence="6">
    <location>
        <begin position="152"/>
        <end position="177"/>
    </location>
</feature>
<dbReference type="RefSeq" id="WP_342302620.1">
    <property type="nucleotide sequence ID" value="NZ_JBCEWA010000002.1"/>
</dbReference>
<gene>
    <name evidence="7" type="ORF">AAF454_02115</name>
</gene>
<protein>
    <submittedName>
        <fullName evidence="7">LysE family translocator</fullName>
    </submittedName>
</protein>
<evidence type="ECO:0000313" key="7">
    <source>
        <dbReference type="EMBL" id="MEL5987218.1"/>
    </source>
</evidence>
<feature type="transmembrane region" description="Helical" evidence="6">
    <location>
        <begin position="38"/>
        <end position="61"/>
    </location>
</feature>
<feature type="transmembrane region" description="Helical" evidence="6">
    <location>
        <begin position="67"/>
        <end position="86"/>
    </location>
</feature>
<name>A0ABU9LJM0_9BACL</name>
<keyword evidence="8" id="KW-1185">Reference proteome</keyword>